<protein>
    <submittedName>
        <fullName evidence="2">Uncharacterized protein</fullName>
    </submittedName>
</protein>
<name>A0ABU3CYN4_9FLAO</name>
<gene>
    <name evidence="2" type="ORF">RM529_15095</name>
</gene>
<evidence type="ECO:0000256" key="1">
    <source>
        <dbReference type="SAM" id="MobiDB-lite"/>
    </source>
</evidence>
<evidence type="ECO:0000313" key="3">
    <source>
        <dbReference type="Proteomes" id="UP001248819"/>
    </source>
</evidence>
<dbReference type="RefSeq" id="WP_311485584.1">
    <property type="nucleotide sequence ID" value="NZ_JAVRHP010000117.1"/>
</dbReference>
<dbReference type="Proteomes" id="UP001248819">
    <property type="component" value="Unassembled WGS sequence"/>
</dbReference>
<evidence type="ECO:0000313" key="2">
    <source>
        <dbReference type="EMBL" id="MDT0651480.1"/>
    </source>
</evidence>
<sequence length="53" mass="6287">MDKLKLKEGLATLILSFSEKEDLNFFPHDMRQKNTPKRNTRRTNNWIGTPELL</sequence>
<organism evidence="2 3">
    <name type="scientific">Autumnicola edwardsiae</name>
    <dbReference type="NCBI Taxonomy" id="3075594"/>
    <lineage>
        <taxon>Bacteria</taxon>
        <taxon>Pseudomonadati</taxon>
        <taxon>Bacteroidota</taxon>
        <taxon>Flavobacteriia</taxon>
        <taxon>Flavobacteriales</taxon>
        <taxon>Flavobacteriaceae</taxon>
        <taxon>Autumnicola</taxon>
    </lineage>
</organism>
<proteinExistence type="predicted"/>
<dbReference type="EMBL" id="JAVRHP010000117">
    <property type="protein sequence ID" value="MDT0651480.1"/>
    <property type="molecule type" value="Genomic_DNA"/>
</dbReference>
<reference evidence="2 3" key="1">
    <citation type="submission" date="2023-09" db="EMBL/GenBank/DDBJ databases">
        <authorList>
            <person name="Rey-Velasco X."/>
        </authorList>
    </citation>
    <scope>NUCLEOTIDE SEQUENCE [LARGE SCALE GENOMIC DNA]</scope>
    <source>
        <strain evidence="2 3">F297</strain>
    </source>
</reference>
<comment type="caution">
    <text evidence="2">The sequence shown here is derived from an EMBL/GenBank/DDBJ whole genome shotgun (WGS) entry which is preliminary data.</text>
</comment>
<keyword evidence="3" id="KW-1185">Reference proteome</keyword>
<feature type="region of interest" description="Disordered" evidence="1">
    <location>
        <begin position="28"/>
        <end position="53"/>
    </location>
</feature>
<accession>A0ABU3CYN4</accession>